<proteinExistence type="predicted"/>
<dbReference type="EMBL" id="JALJOT010000019">
    <property type="protein sequence ID" value="KAK9901088.1"/>
    <property type="molecule type" value="Genomic_DNA"/>
</dbReference>
<comment type="caution">
    <text evidence="1">The sequence shown here is derived from an EMBL/GenBank/DDBJ whole genome shotgun (WGS) entry which is preliminary data.</text>
</comment>
<protein>
    <recommendedName>
        <fullName evidence="3">Secreted protein</fullName>
    </recommendedName>
</protein>
<dbReference type="Proteomes" id="UP001491310">
    <property type="component" value="Unassembled WGS sequence"/>
</dbReference>
<keyword evidence="2" id="KW-1185">Reference proteome</keyword>
<evidence type="ECO:0000313" key="1">
    <source>
        <dbReference type="EMBL" id="KAK9901088.1"/>
    </source>
</evidence>
<accession>A0ABR2YAI6</accession>
<evidence type="ECO:0008006" key="3">
    <source>
        <dbReference type="Google" id="ProtNLM"/>
    </source>
</evidence>
<name>A0ABR2YAI6_9CHLO</name>
<organism evidence="1 2">
    <name type="scientific">Coccomyxa subellipsoidea</name>
    <dbReference type="NCBI Taxonomy" id="248742"/>
    <lineage>
        <taxon>Eukaryota</taxon>
        <taxon>Viridiplantae</taxon>
        <taxon>Chlorophyta</taxon>
        <taxon>core chlorophytes</taxon>
        <taxon>Trebouxiophyceae</taxon>
        <taxon>Trebouxiophyceae incertae sedis</taxon>
        <taxon>Coccomyxaceae</taxon>
        <taxon>Coccomyxa</taxon>
    </lineage>
</organism>
<sequence length="84" mass="8770">MLVMTLCTHKRCSTAVAWLASWSAAQGKPAAVLTRARAPLLEPTHSPFCAPDGMLGIAAAAAASMLEGAMLAETSCLAGNWRRE</sequence>
<reference evidence="1 2" key="1">
    <citation type="journal article" date="2024" name="Nat. Commun.">
        <title>Phylogenomics reveals the evolutionary origins of lichenization in chlorophyte algae.</title>
        <authorList>
            <person name="Puginier C."/>
            <person name="Libourel C."/>
            <person name="Otte J."/>
            <person name="Skaloud P."/>
            <person name="Haon M."/>
            <person name="Grisel S."/>
            <person name="Petersen M."/>
            <person name="Berrin J.G."/>
            <person name="Delaux P.M."/>
            <person name="Dal Grande F."/>
            <person name="Keller J."/>
        </authorList>
    </citation>
    <scope>NUCLEOTIDE SEQUENCE [LARGE SCALE GENOMIC DNA]</scope>
    <source>
        <strain evidence="1 2">SAG 216-7</strain>
    </source>
</reference>
<gene>
    <name evidence="1" type="ORF">WJX75_003446</name>
</gene>
<evidence type="ECO:0000313" key="2">
    <source>
        <dbReference type="Proteomes" id="UP001491310"/>
    </source>
</evidence>